<reference evidence="1 2" key="1">
    <citation type="journal article" date="2020" name="bioRxiv">
        <title>A chromosome-scale genome assembly for the Fusarium oxysporum strain Fo5176 to establish a model Arabidopsis-fungal pathosystem.</title>
        <authorList>
            <person name="Fokkens L."/>
            <person name="Guo L."/>
            <person name="Dora S."/>
            <person name="Wang B."/>
            <person name="Ye K."/>
            <person name="Sanchez-Rodriguez C."/>
            <person name="Croll D."/>
        </authorList>
    </citation>
    <scope>NUCLEOTIDE SEQUENCE [LARGE SCALE GENOMIC DNA]</scope>
    <source>
        <strain evidence="1 2">Fo5176</strain>
    </source>
</reference>
<protein>
    <submittedName>
        <fullName evidence="1">Uncharacterized protein</fullName>
    </submittedName>
</protein>
<evidence type="ECO:0000313" key="1">
    <source>
        <dbReference type="EMBL" id="KAF6517592.1"/>
    </source>
</evidence>
<dbReference type="AlphaFoldDB" id="A0A8H6LEK2"/>
<accession>A0A8H6LEK2</accession>
<gene>
    <name evidence="1" type="ORF">HZS61_003153</name>
</gene>
<organism evidence="1 2">
    <name type="scientific">Fusarium oxysporum f. sp. conglutinans</name>
    <dbReference type="NCBI Taxonomy" id="100902"/>
    <lineage>
        <taxon>Eukaryota</taxon>
        <taxon>Fungi</taxon>
        <taxon>Dikarya</taxon>
        <taxon>Ascomycota</taxon>
        <taxon>Pezizomycotina</taxon>
        <taxon>Sordariomycetes</taxon>
        <taxon>Hypocreomycetidae</taxon>
        <taxon>Hypocreales</taxon>
        <taxon>Nectriaceae</taxon>
        <taxon>Fusarium</taxon>
        <taxon>Fusarium oxysporum species complex</taxon>
    </lineage>
</organism>
<name>A0A8H6LEK2_FUSOX</name>
<sequence length="206" mass="23306">MRVTTEIDTAGQVKQPLPQAPHDIQVAFGSKLRIVTWNKGDDIEGVDRPLLESISRSEIHLGVFFTSMAPKSFEMVLRVDSIYTYFRKVSLEDCDEHEKELDGYTLIFAARCSGRLGYAFPSNFDLGGKSLFKSPKQIIAALQFKRDFQLEEKDYGVVRDDSDAQVIYAVACLLESNYSPPNGLQQDGLLEVFDQFIRRLDHQSTS</sequence>
<comment type="caution">
    <text evidence="1">The sequence shown here is derived from an EMBL/GenBank/DDBJ whole genome shotgun (WGS) entry which is preliminary data.</text>
</comment>
<dbReference type="Proteomes" id="UP000593570">
    <property type="component" value="Unassembled WGS sequence"/>
</dbReference>
<dbReference type="EMBL" id="JACDXP010000011">
    <property type="protein sequence ID" value="KAF6517592.1"/>
    <property type="molecule type" value="Genomic_DNA"/>
</dbReference>
<proteinExistence type="predicted"/>
<evidence type="ECO:0000313" key="2">
    <source>
        <dbReference type="Proteomes" id="UP000593570"/>
    </source>
</evidence>